<gene>
    <name evidence="1" type="ORF">SAMN04488543_1956</name>
</gene>
<dbReference type="InterPro" id="IPR036520">
    <property type="entry name" value="UPF0759_sf"/>
</dbReference>
<sequence length="248" mass="28089">MREVNDESSNGVRVGLCGWTVAQPAYVQRYRVVEVQHTFYEPPAGALLARWRQQVPAGFEFTLKAWQLITHTSSSPTYRRMKVPLAEEDRGEVGAFRSTPPVLRAWTRTLECAQVLRATAVLLQCPASFRPTSENVAAMTAFLSTAPRQGLRVLWEPRGPWPVPLLVELCRDLDLVHVVDPMQTETVTPEQTYYRLHGTSGMRHVHTDAELARLRDQVRGRPDPYVMFNNLPRAGDAERFLALLRVQG</sequence>
<dbReference type="PANTHER" id="PTHR30348:SF4">
    <property type="entry name" value="DUF72 DOMAIN-CONTAINING PROTEIN"/>
    <property type="match status" value="1"/>
</dbReference>
<reference evidence="1 2" key="1">
    <citation type="submission" date="2016-10" db="EMBL/GenBank/DDBJ databases">
        <authorList>
            <person name="de Groot N.N."/>
        </authorList>
    </citation>
    <scope>NUCLEOTIDE SEQUENCE [LARGE SCALE GENOMIC DNA]</scope>
    <source>
        <strain evidence="1 2">DSM 21741</strain>
    </source>
</reference>
<organism evidence="1 2">
    <name type="scientific">Friedmanniella luteola</name>
    <dbReference type="NCBI Taxonomy" id="546871"/>
    <lineage>
        <taxon>Bacteria</taxon>
        <taxon>Bacillati</taxon>
        <taxon>Actinomycetota</taxon>
        <taxon>Actinomycetes</taxon>
        <taxon>Propionibacteriales</taxon>
        <taxon>Nocardioidaceae</taxon>
        <taxon>Friedmanniella</taxon>
    </lineage>
</organism>
<evidence type="ECO:0000313" key="2">
    <source>
        <dbReference type="Proteomes" id="UP000199092"/>
    </source>
</evidence>
<dbReference type="AlphaFoldDB" id="A0A1H1T6K7"/>
<evidence type="ECO:0000313" key="1">
    <source>
        <dbReference type="EMBL" id="SDS55818.1"/>
    </source>
</evidence>
<name>A0A1H1T6K7_9ACTN</name>
<dbReference type="Proteomes" id="UP000199092">
    <property type="component" value="Chromosome I"/>
</dbReference>
<dbReference type="Gene3D" id="3.20.20.410">
    <property type="entry name" value="Protein of unknown function UPF0759"/>
    <property type="match status" value="1"/>
</dbReference>
<protein>
    <submittedName>
        <fullName evidence="1">Uncharacterized conserved protein YecE, DUF72 family</fullName>
    </submittedName>
</protein>
<dbReference type="PANTHER" id="PTHR30348">
    <property type="entry name" value="UNCHARACTERIZED PROTEIN YECE"/>
    <property type="match status" value="1"/>
</dbReference>
<dbReference type="SUPFAM" id="SSF117396">
    <property type="entry name" value="TM1631-like"/>
    <property type="match status" value="1"/>
</dbReference>
<keyword evidence="2" id="KW-1185">Reference proteome</keyword>
<dbReference type="Pfam" id="PF01904">
    <property type="entry name" value="DUF72"/>
    <property type="match status" value="1"/>
</dbReference>
<dbReference type="InterPro" id="IPR002763">
    <property type="entry name" value="DUF72"/>
</dbReference>
<dbReference type="EMBL" id="LT629749">
    <property type="protein sequence ID" value="SDS55818.1"/>
    <property type="molecule type" value="Genomic_DNA"/>
</dbReference>
<accession>A0A1H1T6K7</accession>
<proteinExistence type="predicted"/>